<dbReference type="EMBL" id="KI546161">
    <property type="protein sequence ID" value="EST42406.1"/>
    <property type="molecule type" value="Genomic_DNA"/>
</dbReference>
<dbReference type="EMBL" id="AUWU02000002">
    <property type="protein sequence ID" value="KAH0576175.1"/>
    <property type="molecule type" value="Genomic_DNA"/>
</dbReference>
<proteinExistence type="predicted"/>
<keyword evidence="3" id="KW-1185">Reference proteome</keyword>
<organism evidence="1">
    <name type="scientific">Spironucleus salmonicida</name>
    <dbReference type="NCBI Taxonomy" id="348837"/>
    <lineage>
        <taxon>Eukaryota</taxon>
        <taxon>Metamonada</taxon>
        <taxon>Diplomonadida</taxon>
        <taxon>Hexamitidae</taxon>
        <taxon>Hexamitinae</taxon>
        <taxon>Spironucleus</taxon>
    </lineage>
</organism>
<name>V6LFC6_9EUKA</name>
<reference evidence="1 2" key="1">
    <citation type="journal article" date="2014" name="PLoS Genet.">
        <title>The Genome of Spironucleus salmonicida Highlights a Fish Pathogen Adapted to Fluctuating Environments.</title>
        <authorList>
            <person name="Xu F."/>
            <person name="Jerlstrom-Hultqvist J."/>
            <person name="Einarsson E."/>
            <person name="Astvaldsson A."/>
            <person name="Svard S.G."/>
            <person name="Andersson J.O."/>
        </authorList>
    </citation>
    <scope>NUCLEOTIDE SEQUENCE</scope>
    <source>
        <strain evidence="2">ATCC 50377</strain>
    </source>
</reference>
<sequence length="179" mass="20667">MDRQAVVKDHETKPSYKEAIQALQKQDTLEDYSNEVIKNTDSSKLNFSQANYNSMQSSLLTFEEDSNNAKFGHYSKILMAGYISLQLTGRLLYDMVEQVVALSEYYFKGKKQGDVRLYNTIAILDTILQENQSTSSKLCKIYLQELINRVLKNNKRKDLIKLLENPFQILSKTLTWCGM</sequence>
<evidence type="ECO:0000313" key="3">
    <source>
        <dbReference type="Proteomes" id="UP000018208"/>
    </source>
</evidence>
<reference evidence="2" key="2">
    <citation type="submission" date="2020-12" db="EMBL/GenBank/DDBJ databases">
        <title>New Spironucleus salmonicida genome in near-complete chromosomes.</title>
        <authorList>
            <person name="Xu F."/>
            <person name="Kurt Z."/>
            <person name="Jimenez-Gonzalez A."/>
            <person name="Astvaldsson A."/>
            <person name="Andersson J.O."/>
            <person name="Svard S.G."/>
        </authorList>
    </citation>
    <scope>NUCLEOTIDE SEQUENCE</scope>
    <source>
        <strain evidence="2">ATCC 50377</strain>
    </source>
</reference>
<accession>V6LFC6</accession>
<evidence type="ECO:0000313" key="1">
    <source>
        <dbReference type="EMBL" id="EST42406.1"/>
    </source>
</evidence>
<dbReference type="VEuPathDB" id="GiardiaDB:SS50377_21735"/>
<dbReference type="AlphaFoldDB" id="V6LFC6"/>
<protein>
    <submittedName>
        <fullName evidence="1">Uncharacterized protein</fullName>
    </submittedName>
</protein>
<evidence type="ECO:0000313" key="2">
    <source>
        <dbReference type="EMBL" id="KAH0576175.1"/>
    </source>
</evidence>
<dbReference type="Proteomes" id="UP000018208">
    <property type="component" value="Unassembled WGS sequence"/>
</dbReference>
<gene>
    <name evidence="1" type="ORF">SS50377_18053</name>
    <name evidence="2" type="ORF">SS50377_21735</name>
</gene>